<name>X0YM92_9ZZZZ</name>
<accession>X0YM92</accession>
<protein>
    <recommendedName>
        <fullName evidence="3">Methyltransferase domain-containing protein</fullName>
    </recommendedName>
</protein>
<gene>
    <name evidence="4" type="ORF">S01H4_13785</name>
</gene>
<dbReference type="PANTHER" id="PTHR44942">
    <property type="entry name" value="METHYLTRANSF_11 DOMAIN-CONTAINING PROTEIN"/>
    <property type="match status" value="1"/>
</dbReference>
<dbReference type="Gene3D" id="3.40.50.150">
    <property type="entry name" value="Vaccinia Virus protein VP39"/>
    <property type="match status" value="1"/>
</dbReference>
<dbReference type="EMBL" id="BART01006063">
    <property type="protein sequence ID" value="GAG57195.1"/>
    <property type="molecule type" value="Genomic_DNA"/>
</dbReference>
<comment type="caution">
    <text evidence="4">The sequence shown here is derived from an EMBL/GenBank/DDBJ whole genome shotgun (WGS) entry which is preliminary data.</text>
</comment>
<dbReference type="InterPro" id="IPR051052">
    <property type="entry name" value="Diverse_substrate_MTase"/>
</dbReference>
<evidence type="ECO:0000313" key="4">
    <source>
        <dbReference type="EMBL" id="GAG57195.1"/>
    </source>
</evidence>
<dbReference type="GO" id="GO:0032259">
    <property type="term" value="P:methylation"/>
    <property type="evidence" value="ECO:0007669"/>
    <property type="project" value="UniProtKB-KW"/>
</dbReference>
<proteinExistence type="predicted"/>
<dbReference type="GO" id="GO:0008168">
    <property type="term" value="F:methyltransferase activity"/>
    <property type="evidence" value="ECO:0007669"/>
    <property type="project" value="UniProtKB-KW"/>
</dbReference>
<organism evidence="4">
    <name type="scientific">marine sediment metagenome</name>
    <dbReference type="NCBI Taxonomy" id="412755"/>
    <lineage>
        <taxon>unclassified sequences</taxon>
        <taxon>metagenomes</taxon>
        <taxon>ecological metagenomes</taxon>
    </lineage>
</organism>
<feature type="domain" description="Methyltransferase" evidence="3">
    <location>
        <begin position="61"/>
        <end position="156"/>
    </location>
</feature>
<dbReference type="InterPro" id="IPR029063">
    <property type="entry name" value="SAM-dependent_MTases_sf"/>
</dbReference>
<dbReference type="AlphaFoldDB" id="X0YM92"/>
<keyword evidence="1" id="KW-0489">Methyltransferase</keyword>
<reference evidence="4" key="1">
    <citation type="journal article" date="2014" name="Front. Microbiol.">
        <title>High frequency of phylogenetically diverse reductive dehalogenase-homologous genes in deep subseafloor sedimentary metagenomes.</title>
        <authorList>
            <person name="Kawai M."/>
            <person name="Futagami T."/>
            <person name="Toyoda A."/>
            <person name="Takaki Y."/>
            <person name="Nishi S."/>
            <person name="Hori S."/>
            <person name="Arai W."/>
            <person name="Tsubouchi T."/>
            <person name="Morono Y."/>
            <person name="Uchiyama I."/>
            <person name="Ito T."/>
            <person name="Fujiyama A."/>
            <person name="Inagaki F."/>
            <person name="Takami H."/>
        </authorList>
    </citation>
    <scope>NUCLEOTIDE SEQUENCE</scope>
    <source>
        <strain evidence="4">Expedition CK06-06</strain>
    </source>
</reference>
<dbReference type="Pfam" id="PF13649">
    <property type="entry name" value="Methyltransf_25"/>
    <property type="match status" value="1"/>
</dbReference>
<keyword evidence="2" id="KW-0808">Transferase</keyword>
<sequence>MKEPKKKKIKTQDRYRWVYDAIISKFYDSSMKIGLSIIGEQKLRKAVISLISPYVKHNDSILDLCCGTGTLTTTLVDSVYSDCEIVGIDLSEGQIFQAVKKKYLPNLEFKIMDASNLNFASESFNIVLISAALHEMDKALRFRVLQEAHRVLRKKGYLFIFEHHEPSEPKLRIFYNFYLGFWEKILSHSSEMQRNIFSELKDVKFNPIDQIILDKKIFKFFQLSQLLPTKML</sequence>
<evidence type="ECO:0000256" key="2">
    <source>
        <dbReference type="ARBA" id="ARBA00022679"/>
    </source>
</evidence>
<dbReference type="CDD" id="cd02440">
    <property type="entry name" value="AdoMet_MTases"/>
    <property type="match status" value="1"/>
</dbReference>
<dbReference type="PANTHER" id="PTHR44942:SF4">
    <property type="entry name" value="METHYLTRANSFERASE TYPE 11 DOMAIN-CONTAINING PROTEIN"/>
    <property type="match status" value="1"/>
</dbReference>
<evidence type="ECO:0000259" key="3">
    <source>
        <dbReference type="Pfam" id="PF13649"/>
    </source>
</evidence>
<dbReference type="SUPFAM" id="SSF53335">
    <property type="entry name" value="S-adenosyl-L-methionine-dependent methyltransferases"/>
    <property type="match status" value="1"/>
</dbReference>
<dbReference type="InterPro" id="IPR041698">
    <property type="entry name" value="Methyltransf_25"/>
</dbReference>
<evidence type="ECO:0000256" key="1">
    <source>
        <dbReference type="ARBA" id="ARBA00022603"/>
    </source>
</evidence>